<keyword evidence="4" id="KW-1185">Reference proteome</keyword>
<sequence length="892" mass="100343">MVPRFSTLSSLPCESCQLGKHTRVSFPKRLNNRAKSPFELVHIDVWGPCRTASTLGFQYFVTFIDDYSRCTWLFLMKNRAELFSIFQKFYTEIQTQFNISIRVLRSDNAREYFSAQFTSFMSHHGILHQSSCAHTPQQNGVAERKNRHLVETARTLLLHNHVPFRFWGDVVLTACYLINRMPSSVLHDQIPHSLLFPDQPLYFLPPRVFGCTCFVHILTPGQDKLSAKAMKCLFLGYSRLQKGYRCYSLETHRYFISADVTFFEDSPFFSTTSESLPVSEVLPIPIVSPPDAMPPRPLQVYHRRPRVVAPLPFPEAPADSLPIPSASPAPALPSPNDLPIAVRKGTRSTRNPHPIYNFLSYHRLSSPYSAFVSAISSVSLPKSTHEALSHPGWRQAMVDEMAALHSNGTWDLVVLPSGKSTVGCRWVYAVKVGPDGQVDRLKARLVAKGYTQVYGSDYGDTFSPVAKIASVRLLLSMAAMCSWPLYQLDIKNVFLHGDLAEEVYMEQPPGFVAQGESGLVCRLRCSLYGLKQSPRAWFSRFSSVVQELGMLRSTADHSVFYHHNSLGQCIYLVVYVDDIVITGSDQDGIQKLKQHLFTHFQTKDLGKLKYFLGIEIAQSSSGVVLSQRKYALDILEETGMLDCKPVDTPMDPNVKLVPGQGEPLGDPGRYRRLVGKLNYLTITRPDISFPVSVVSQFLQSPCDSHWDAVIHILRYIKSTPGQGVLYENRGHTQVVGYTDADWAGSPTDRRSTSGYCVFIGGNLISWKSKKQDVVARSSAEAEYRAMALATCELIWLRHLLQELRFGKDEQMKLICDNQAALHIVSNPVFHERTKHIEVDCHFIREKIASGCVATSFVNSNDQLADIFTKSLRGPRIKYICNKLGAYDVYAPA</sequence>
<organism evidence="3 4">
    <name type="scientific">Vitis vinifera</name>
    <name type="common">Grape</name>
    <dbReference type="NCBI Taxonomy" id="29760"/>
    <lineage>
        <taxon>Eukaryota</taxon>
        <taxon>Viridiplantae</taxon>
        <taxon>Streptophyta</taxon>
        <taxon>Embryophyta</taxon>
        <taxon>Tracheophyta</taxon>
        <taxon>Spermatophyta</taxon>
        <taxon>Magnoliopsida</taxon>
        <taxon>eudicotyledons</taxon>
        <taxon>Gunneridae</taxon>
        <taxon>Pentapetalae</taxon>
        <taxon>rosids</taxon>
        <taxon>Vitales</taxon>
        <taxon>Vitaceae</taxon>
        <taxon>Viteae</taxon>
        <taxon>Vitis</taxon>
    </lineage>
</organism>
<dbReference type="EMBL" id="CP126655">
    <property type="protein sequence ID" value="WJZ93779.1"/>
    <property type="molecule type" value="Genomic_DNA"/>
</dbReference>
<evidence type="ECO:0000313" key="2">
    <source>
        <dbReference type="EMBL" id="WJZ93779.1"/>
    </source>
</evidence>
<dbReference type="InterPro" id="IPR043502">
    <property type="entry name" value="DNA/RNA_pol_sf"/>
</dbReference>
<dbReference type="Gene3D" id="3.30.420.10">
    <property type="entry name" value="Ribonuclease H-like superfamily/Ribonuclease H"/>
    <property type="match status" value="1"/>
</dbReference>
<dbReference type="SUPFAM" id="SSF53098">
    <property type="entry name" value="Ribonuclease H-like"/>
    <property type="match status" value="1"/>
</dbReference>
<dbReference type="Pfam" id="PF00665">
    <property type="entry name" value="rve"/>
    <property type="match status" value="1"/>
</dbReference>
<dbReference type="Pfam" id="PF07727">
    <property type="entry name" value="RVT_2"/>
    <property type="match status" value="1"/>
</dbReference>
<evidence type="ECO:0000259" key="1">
    <source>
        <dbReference type="PROSITE" id="PS50994"/>
    </source>
</evidence>
<accession>A0ABY9CFH4</accession>
<dbReference type="Pfam" id="PF25597">
    <property type="entry name" value="SH3_retrovirus"/>
    <property type="match status" value="1"/>
</dbReference>
<dbReference type="CDD" id="cd09272">
    <property type="entry name" value="RNase_HI_RT_Ty1"/>
    <property type="match status" value="1"/>
</dbReference>
<name>A0ABY9CFH4_VITVI</name>
<dbReference type="PANTHER" id="PTHR11439">
    <property type="entry name" value="GAG-POL-RELATED RETROTRANSPOSON"/>
    <property type="match status" value="1"/>
</dbReference>
<evidence type="ECO:0000313" key="4">
    <source>
        <dbReference type="Proteomes" id="UP001227230"/>
    </source>
</evidence>
<dbReference type="PROSITE" id="PS50994">
    <property type="entry name" value="INTEGRASE"/>
    <property type="match status" value="1"/>
</dbReference>
<dbReference type="PANTHER" id="PTHR11439:SF484">
    <property type="entry name" value="REVERSE TRANSCRIPTASE TY1_COPIA-TYPE DOMAIN-CONTAINING PROTEIN"/>
    <property type="match status" value="1"/>
</dbReference>
<dbReference type="Proteomes" id="UP001227230">
    <property type="component" value="Chromosome 8"/>
</dbReference>
<dbReference type="InterPro" id="IPR013103">
    <property type="entry name" value="RVT_2"/>
</dbReference>
<feature type="domain" description="Integrase catalytic" evidence="1">
    <location>
        <begin position="33"/>
        <end position="199"/>
    </location>
</feature>
<reference evidence="3 4" key="1">
    <citation type="journal article" date="2023" name="Hortic Res">
        <title>The complete reference genome for grapevine (Vitis vinifera L.) genetics and breeding.</title>
        <authorList>
            <person name="Shi X."/>
            <person name="Cao S."/>
            <person name="Wang X."/>
            <person name="Huang S."/>
            <person name="Wang Y."/>
            <person name="Liu Z."/>
            <person name="Liu W."/>
            <person name="Leng X."/>
            <person name="Peng Y."/>
            <person name="Wang N."/>
            <person name="Wang Y."/>
            <person name="Ma Z."/>
            <person name="Xu X."/>
            <person name="Zhang F."/>
            <person name="Xue H."/>
            <person name="Zhong H."/>
            <person name="Wang Y."/>
            <person name="Zhang K."/>
            <person name="Velt A."/>
            <person name="Avia K."/>
            <person name="Holtgrawe D."/>
            <person name="Grimplet J."/>
            <person name="Matus J.T."/>
            <person name="Ware D."/>
            <person name="Wu X."/>
            <person name="Wang H."/>
            <person name="Liu C."/>
            <person name="Fang Y."/>
            <person name="Rustenholz C."/>
            <person name="Cheng Z."/>
            <person name="Xiao H."/>
            <person name="Zhou Y."/>
        </authorList>
    </citation>
    <scope>NUCLEOTIDE SEQUENCE [LARGE SCALE GENOMIC DNA]</scope>
    <source>
        <strain evidence="4">cv. Pinot noir / PN40024</strain>
        <tissue evidence="3">Leaf</tissue>
    </source>
</reference>
<dbReference type="InterPro" id="IPR036397">
    <property type="entry name" value="RNaseH_sf"/>
</dbReference>
<proteinExistence type="predicted"/>
<dbReference type="SUPFAM" id="SSF56672">
    <property type="entry name" value="DNA/RNA polymerases"/>
    <property type="match status" value="1"/>
</dbReference>
<protein>
    <recommendedName>
        <fullName evidence="1">Integrase catalytic domain-containing protein</fullName>
    </recommendedName>
</protein>
<dbReference type="InterPro" id="IPR012337">
    <property type="entry name" value="RNaseH-like_sf"/>
</dbReference>
<evidence type="ECO:0000313" key="3">
    <source>
        <dbReference type="EMBL" id="WJZ93782.1"/>
    </source>
</evidence>
<dbReference type="InterPro" id="IPR001584">
    <property type="entry name" value="Integrase_cat-core"/>
</dbReference>
<gene>
    <name evidence="2" type="ORF">VitviT2T_012693</name>
    <name evidence="3" type="ORF">VitviT2T_012696</name>
</gene>
<dbReference type="EMBL" id="CP126655">
    <property type="protein sequence ID" value="WJZ93782.1"/>
    <property type="molecule type" value="Genomic_DNA"/>
</dbReference>
<dbReference type="InterPro" id="IPR057670">
    <property type="entry name" value="SH3_retrovirus"/>
</dbReference>